<protein>
    <recommendedName>
        <fullName evidence="3">Terminase</fullName>
    </recommendedName>
</protein>
<proteinExistence type="predicted"/>
<dbReference type="RefSeq" id="WP_345227362.1">
    <property type="nucleotide sequence ID" value="NZ_BAABHA010000015.1"/>
</dbReference>
<evidence type="ECO:0000313" key="2">
    <source>
        <dbReference type="Proteomes" id="UP001500454"/>
    </source>
</evidence>
<evidence type="ECO:0008006" key="3">
    <source>
        <dbReference type="Google" id="ProtNLM"/>
    </source>
</evidence>
<reference evidence="2" key="1">
    <citation type="journal article" date="2019" name="Int. J. Syst. Evol. Microbiol.">
        <title>The Global Catalogue of Microorganisms (GCM) 10K type strain sequencing project: providing services to taxonomists for standard genome sequencing and annotation.</title>
        <authorList>
            <consortium name="The Broad Institute Genomics Platform"/>
            <consortium name="The Broad Institute Genome Sequencing Center for Infectious Disease"/>
            <person name="Wu L."/>
            <person name="Ma J."/>
        </authorList>
    </citation>
    <scope>NUCLEOTIDE SEQUENCE [LARGE SCALE GENOMIC DNA]</scope>
    <source>
        <strain evidence="2">JCM 17924</strain>
    </source>
</reference>
<dbReference type="Proteomes" id="UP001500454">
    <property type="component" value="Unassembled WGS sequence"/>
</dbReference>
<evidence type="ECO:0000313" key="1">
    <source>
        <dbReference type="EMBL" id="GAA4391818.1"/>
    </source>
</evidence>
<accession>A0ABP8JJG2</accession>
<dbReference type="EMBL" id="BAABHA010000015">
    <property type="protein sequence ID" value="GAA4391818.1"/>
    <property type="molecule type" value="Genomic_DNA"/>
</dbReference>
<comment type="caution">
    <text evidence="1">The sequence shown here is derived from an EMBL/GenBank/DDBJ whole genome shotgun (WGS) entry which is preliminary data.</text>
</comment>
<gene>
    <name evidence="1" type="ORF">GCM10023186_41560</name>
</gene>
<keyword evidence="2" id="KW-1185">Reference proteome</keyword>
<name>A0ABP8JJG2_9BACT</name>
<dbReference type="Gene3D" id="3.40.50.300">
    <property type="entry name" value="P-loop containing nucleotide triphosphate hydrolases"/>
    <property type="match status" value="1"/>
</dbReference>
<organism evidence="1 2">
    <name type="scientific">Hymenobacter koreensis</name>
    <dbReference type="NCBI Taxonomy" id="1084523"/>
    <lineage>
        <taxon>Bacteria</taxon>
        <taxon>Pseudomonadati</taxon>
        <taxon>Bacteroidota</taxon>
        <taxon>Cytophagia</taxon>
        <taxon>Cytophagales</taxon>
        <taxon>Hymenobacteraceae</taxon>
        <taxon>Hymenobacter</taxon>
    </lineage>
</organism>
<dbReference type="InterPro" id="IPR027417">
    <property type="entry name" value="P-loop_NTPase"/>
</dbReference>
<sequence length="692" mass="78873">MSQRALEFEKQRDGSLRAFIGEMWCHTPCVPKSKDGFLNGHVKNRKDQKWRRDFPTDEAIDLLSEKDRLALQDREADRIFEGCWFLNDGEPTYLTGVHYFFLTHFQLPHGGYADFRDVDQMDFLHDEQAVNDNKCIGKIFLGARQRGKTARRAARLLWKAITSVGKRFGIQSKNDESAADVLNKFISHALRNLSTLIKPVTDLATDNAQKKINFKAPARRGKTALTGKKVIALNTTIERRNSKPQAFDGDTLEEVLNDEWAKKQDYDSEERANVLSRMMWRGGFAIGFMWMPSTIDEKEDFEPEMPLRLWTKSNPAERKANGRTESGFVRQFIPAYLGHIMDEFGRSKVEESIADLEEAAPQNDLVQARRYWRANPRTVEDAFSSSDRDSILNLENLNTVRMHLASLPRPYWTQCDLTWADPATRTTVKWIPNKVNGRFKIITQAMPEVLNNVQPVGEIETLFGTQVRYKPLNALEYAAGTDPYDAKKVVKLGAASKAAAYAFWKPDLLHEAERLLPTGEERPGYWPSNSFIVEYVNRPPDPATYYEDMVKMCHLLGMPLLPENNKPGIITYFDNRGYADFIVGRVATTSEEAKKHKKTAQTPGMAASEASISQYCDRLAEFTNAPILDDPRRLPFEHQVNDLLVFDATNTQKFDAAVASGWTLLNARRHVRKPIRKPTDLSAYNPSTYLNS</sequence>